<dbReference type="EMBL" id="QLNQ01000018">
    <property type="protein sequence ID" value="RCK65919.1"/>
    <property type="molecule type" value="Genomic_DNA"/>
</dbReference>
<proteinExistence type="inferred from homology"/>
<gene>
    <name evidence="3" type="ORF">Cantr_01810</name>
</gene>
<dbReference type="OrthoDB" id="2105077at2759"/>
<protein>
    <recommendedName>
        <fullName evidence="2">Band 7 domain-containing protein</fullName>
    </recommendedName>
</protein>
<organism evidence="3 4">
    <name type="scientific">Candida viswanathii</name>
    <dbReference type="NCBI Taxonomy" id="5486"/>
    <lineage>
        <taxon>Eukaryota</taxon>
        <taxon>Fungi</taxon>
        <taxon>Dikarya</taxon>
        <taxon>Ascomycota</taxon>
        <taxon>Saccharomycotina</taxon>
        <taxon>Pichiomycetes</taxon>
        <taxon>Debaryomycetaceae</taxon>
        <taxon>Candida/Lodderomyces clade</taxon>
        <taxon>Candida</taxon>
    </lineage>
</organism>
<dbReference type="SMART" id="SM00244">
    <property type="entry name" value="PHB"/>
    <property type="match status" value="1"/>
</dbReference>
<dbReference type="PANTHER" id="PTHR10264">
    <property type="entry name" value="BAND 7 PROTEIN-RELATED"/>
    <property type="match status" value="1"/>
</dbReference>
<evidence type="ECO:0000313" key="4">
    <source>
        <dbReference type="Proteomes" id="UP000253472"/>
    </source>
</evidence>
<accession>A0A367YK20</accession>
<dbReference type="SUPFAM" id="SSF117892">
    <property type="entry name" value="Band 7/SPFH domain"/>
    <property type="match status" value="1"/>
</dbReference>
<dbReference type="GO" id="GO:0005886">
    <property type="term" value="C:plasma membrane"/>
    <property type="evidence" value="ECO:0007669"/>
    <property type="project" value="InterPro"/>
</dbReference>
<dbReference type="Gene3D" id="6.10.250.2090">
    <property type="match status" value="1"/>
</dbReference>
<sequence length="355" mass="39373">MTVQLTNSNSNSNESFDAAAYKMGQSSKITDEPTHKPQMDLRNFSRSYEQAPLNGYQKLIEGMGSMFGTCGMFCCLCENPYKEVPQGEVGLVQTFGALTRTVEPGLSYVNTWSEKLTRVSIKINVREIPAQTCFTKDNVSVTITSVVYYHIVDPMKAIFDISDINQAIVERTQTTLRDVIGGRSLQDVVEKREEVANTIEAVISKTAADWGVNVESILIKDLVLPKQVQDSLSRAAEARRIGEAKIINARSEVMASKLYRKSADILSSKAALNIRFLDTLIQLGKTANSKVIFLPPSLEIDRMVSVANDNPYEKSKAYSDDEDEDLDAPVIQERGPLASSRHMVDNIAMQEALKD</sequence>
<dbReference type="InterPro" id="IPR043202">
    <property type="entry name" value="Band-7_stomatin-like"/>
</dbReference>
<reference evidence="3 4" key="1">
    <citation type="submission" date="2018-06" db="EMBL/GenBank/DDBJ databases">
        <title>Whole genome sequencing of Candida tropicalis (genome annotated by CSBL at Korea University).</title>
        <authorList>
            <person name="Ahn J."/>
        </authorList>
    </citation>
    <scope>NUCLEOTIDE SEQUENCE [LARGE SCALE GENOMIC DNA]</scope>
    <source>
        <strain evidence="3 4">ATCC 20962</strain>
    </source>
</reference>
<keyword evidence="4" id="KW-1185">Reference proteome</keyword>
<evidence type="ECO:0000313" key="3">
    <source>
        <dbReference type="EMBL" id="RCK65919.1"/>
    </source>
</evidence>
<dbReference type="Pfam" id="PF01145">
    <property type="entry name" value="Band_7"/>
    <property type="match status" value="1"/>
</dbReference>
<dbReference type="PANTHER" id="PTHR10264:SF19">
    <property type="entry name" value="AT06885P-RELATED"/>
    <property type="match status" value="1"/>
</dbReference>
<dbReference type="GO" id="GO:0098552">
    <property type="term" value="C:side of membrane"/>
    <property type="evidence" value="ECO:0007669"/>
    <property type="project" value="UniProtKB-ARBA"/>
</dbReference>
<dbReference type="InterPro" id="IPR001107">
    <property type="entry name" value="Band_7"/>
</dbReference>
<evidence type="ECO:0000259" key="2">
    <source>
        <dbReference type="SMART" id="SM00244"/>
    </source>
</evidence>
<name>A0A367YK20_9ASCO</name>
<dbReference type="InterPro" id="IPR001972">
    <property type="entry name" value="Stomatin_HflK_fam"/>
</dbReference>
<dbReference type="Proteomes" id="UP000253472">
    <property type="component" value="Unassembled WGS sequence"/>
</dbReference>
<dbReference type="Gene3D" id="3.30.479.30">
    <property type="entry name" value="Band 7 domain"/>
    <property type="match status" value="1"/>
</dbReference>
<dbReference type="STRING" id="5486.A0A367YK20"/>
<comment type="similarity">
    <text evidence="1">Belongs to the band 7/mec-2 family.</text>
</comment>
<comment type="caution">
    <text evidence="3">The sequence shown here is derived from an EMBL/GenBank/DDBJ whole genome shotgun (WGS) entry which is preliminary data.</text>
</comment>
<dbReference type="InterPro" id="IPR036013">
    <property type="entry name" value="Band_7/SPFH_dom_sf"/>
</dbReference>
<dbReference type="CDD" id="cd13437">
    <property type="entry name" value="SPFH_alloslipin"/>
    <property type="match status" value="1"/>
</dbReference>
<dbReference type="PRINTS" id="PR00721">
    <property type="entry name" value="STOMATIN"/>
</dbReference>
<dbReference type="FunFam" id="3.30.479.30:FF:000004">
    <property type="entry name" value="Putative membrane protease family, stomatin"/>
    <property type="match status" value="1"/>
</dbReference>
<feature type="domain" description="Band 7" evidence="2">
    <location>
        <begin position="79"/>
        <end position="236"/>
    </location>
</feature>
<evidence type="ECO:0000256" key="1">
    <source>
        <dbReference type="ARBA" id="ARBA00008164"/>
    </source>
</evidence>
<dbReference type="AlphaFoldDB" id="A0A367YK20"/>